<evidence type="ECO:0000313" key="1">
    <source>
        <dbReference type="EMBL" id="QIB74488.1"/>
    </source>
</evidence>
<dbReference type="RefSeq" id="WP_163486414.1">
    <property type="nucleotide sequence ID" value="NZ_CP048739.1"/>
</dbReference>
<dbReference type="GeneID" id="44079630"/>
<name>A0A6C0UNI1_9EURY</name>
<accession>A0A6C0UNI1</accession>
<sequence length="113" mass="12831">MAEIDVDSETIVFGTDRVVIRHPVMKSLHKDDVFIVLLEVPNGTIDNRNVIGFSTSGRRLWEIEPISDSSTADQPYVNLFEENGAIWVYNPIGAKCRLDIDTGNIIKKEQKKW</sequence>
<organism evidence="1 2">
    <name type="scientific">Halogeometricum borinquense</name>
    <dbReference type="NCBI Taxonomy" id="60847"/>
    <lineage>
        <taxon>Archaea</taxon>
        <taxon>Methanobacteriati</taxon>
        <taxon>Methanobacteriota</taxon>
        <taxon>Stenosarchaea group</taxon>
        <taxon>Halobacteria</taxon>
        <taxon>Halobacteriales</taxon>
        <taxon>Haloferacaceae</taxon>
        <taxon>Halogeometricum</taxon>
    </lineage>
</organism>
<dbReference type="InterPro" id="IPR058263">
    <property type="entry name" value="DUF7957"/>
</dbReference>
<dbReference type="Proteomes" id="UP000465846">
    <property type="component" value="Chromosome"/>
</dbReference>
<dbReference type="Pfam" id="PF25857">
    <property type="entry name" value="DUF7957"/>
    <property type="match status" value="1"/>
</dbReference>
<dbReference type="AlphaFoldDB" id="A0A6C0UNI1"/>
<proteinExistence type="predicted"/>
<gene>
    <name evidence="1" type="ORF">G3I44_09475</name>
</gene>
<reference evidence="1 2" key="1">
    <citation type="submission" date="2020-02" db="EMBL/GenBank/DDBJ databases">
        <title>Whole genome sequence of Halogeometricum borinquense strain wsp4.</title>
        <authorList>
            <person name="Verma D.K."/>
            <person name="Gopal K."/>
            <person name="Prasad E.S."/>
        </authorList>
    </citation>
    <scope>NUCLEOTIDE SEQUENCE [LARGE SCALE GENOMIC DNA]</scope>
    <source>
        <strain evidence="2">wsp4</strain>
    </source>
</reference>
<protein>
    <submittedName>
        <fullName evidence="1">Uncharacterized protein</fullName>
    </submittedName>
</protein>
<evidence type="ECO:0000313" key="2">
    <source>
        <dbReference type="Proteomes" id="UP000465846"/>
    </source>
</evidence>
<dbReference type="EMBL" id="CP048739">
    <property type="protein sequence ID" value="QIB74488.1"/>
    <property type="molecule type" value="Genomic_DNA"/>
</dbReference>